<comment type="similarity">
    <text evidence="1">Belongs to the GSP E family.</text>
</comment>
<dbReference type="EMBL" id="JBHTNZ010000040">
    <property type="protein sequence ID" value="MFD1463683.1"/>
    <property type="molecule type" value="Genomic_DNA"/>
</dbReference>
<dbReference type="PANTHER" id="PTHR30486">
    <property type="entry name" value="TWITCHING MOTILITY PROTEIN PILT"/>
    <property type="match status" value="1"/>
</dbReference>
<dbReference type="InterPro" id="IPR050921">
    <property type="entry name" value="T4SS_GSP_E_ATPase"/>
</dbReference>
<organism evidence="3 4">
    <name type="scientific">Paenibacillus farraposensis</name>
    <dbReference type="NCBI Taxonomy" id="2807095"/>
    <lineage>
        <taxon>Bacteria</taxon>
        <taxon>Bacillati</taxon>
        <taxon>Bacillota</taxon>
        <taxon>Bacilli</taxon>
        <taxon>Bacillales</taxon>
        <taxon>Paenibacillaceae</taxon>
        <taxon>Paenibacillus</taxon>
    </lineage>
</organism>
<dbReference type="InterPro" id="IPR001482">
    <property type="entry name" value="T2SS/T4SS_dom"/>
</dbReference>
<protein>
    <submittedName>
        <fullName evidence="3">ATPase, T2SS/T4P/T4SS family</fullName>
    </submittedName>
</protein>
<sequence length="695" mass="78464">MILRRKKNTAQVIKEQPPLSVAIFDPDANSTADTALYLAKELNTAGKKAIILEFPCLGLSRLLSRVADPDSIPREKSMDQYLLDLDRGDVKDVERYIASVDGVDCIGGHGKTTSDISILIKIMNDNTLLQAAAKLANQLYGIYDFVIFSLQGLLLHPMTFGALRSADSVIVQVKDITSLPIAFSMYKKLPTYGVREQVAMYCDHQVPLSEKLWKKKELVTFVQQLTKKKQEEIEDSVSHNFSQHVGIINPAEHIAYQSLVAEEVGLNLRDSEQMKGLLEKTKQYLKTYYAGLFVDSFTSIEKRRLIQHYIADYIREQTNYKFTTSIDVIIDKIQTEITQTGPLQPALDDPNTSSIEINTEDEVISEINGVIQLDSRVKFQDKDHIYAIINKMLAPMGKTLTANDPVIDSQYGGFRINVVLDRSRGGLTTDYPSISIRKFPPDVYSSESCIKYGNINQEIDDFFADIYPIGPNVLIGGSVNSGKTAQISRIPLYLDPITRILTVEDSEEMMLKKKIAYSHYSNIKAFIVKEHENVRRRFDIARIIKVTLRQNPQWIIIGEVRDHESAEQALEATNVGSSVALTIHANNAKTTAIRFNQLAGNSADTANKIGEFIDLIIYQQNIKGVRRVTEIVELMGFDEKNQPILNPIFQFNFKKGIHERVGYLKKLRVKMERKDVSMDIINRWCTPNEVGNEAV</sequence>
<dbReference type="Pfam" id="PF00437">
    <property type="entry name" value="T2SSE"/>
    <property type="match status" value="1"/>
</dbReference>
<dbReference type="Proteomes" id="UP001597340">
    <property type="component" value="Unassembled WGS sequence"/>
</dbReference>
<accession>A0ABW4DIW4</accession>
<evidence type="ECO:0000313" key="4">
    <source>
        <dbReference type="Proteomes" id="UP001597340"/>
    </source>
</evidence>
<dbReference type="RefSeq" id="WP_229523825.1">
    <property type="nucleotide sequence ID" value="NZ_JAFFQR010000042.1"/>
</dbReference>
<reference evidence="4" key="1">
    <citation type="journal article" date="2019" name="Int. J. Syst. Evol. Microbiol.">
        <title>The Global Catalogue of Microorganisms (GCM) 10K type strain sequencing project: providing services to taxonomists for standard genome sequencing and annotation.</title>
        <authorList>
            <consortium name="The Broad Institute Genomics Platform"/>
            <consortium name="The Broad Institute Genome Sequencing Center for Infectious Disease"/>
            <person name="Wu L."/>
            <person name="Ma J."/>
        </authorList>
    </citation>
    <scope>NUCLEOTIDE SEQUENCE [LARGE SCALE GENOMIC DNA]</scope>
    <source>
        <strain evidence="4">CCM 9147</strain>
    </source>
</reference>
<evidence type="ECO:0000313" key="3">
    <source>
        <dbReference type="EMBL" id="MFD1463683.1"/>
    </source>
</evidence>
<dbReference type="PANTHER" id="PTHR30486:SF6">
    <property type="entry name" value="TYPE IV PILUS RETRACTATION ATPASE PILT"/>
    <property type="match status" value="1"/>
</dbReference>
<proteinExistence type="inferred from homology"/>
<dbReference type="SUPFAM" id="SSF52540">
    <property type="entry name" value="P-loop containing nucleoside triphosphate hydrolases"/>
    <property type="match status" value="1"/>
</dbReference>
<dbReference type="Gene3D" id="3.30.450.380">
    <property type="match status" value="1"/>
</dbReference>
<keyword evidence="4" id="KW-1185">Reference proteome</keyword>
<gene>
    <name evidence="3" type="ORF">ACFQ5D_20495</name>
</gene>
<feature type="domain" description="Bacterial type II secretion system protein E" evidence="2">
    <location>
        <begin position="432"/>
        <end position="622"/>
    </location>
</feature>
<comment type="caution">
    <text evidence="3">The sequence shown here is derived from an EMBL/GenBank/DDBJ whole genome shotgun (WGS) entry which is preliminary data.</text>
</comment>
<dbReference type="Gene3D" id="3.40.50.300">
    <property type="entry name" value="P-loop containing nucleotide triphosphate hydrolases"/>
    <property type="match status" value="1"/>
</dbReference>
<dbReference type="InterPro" id="IPR027417">
    <property type="entry name" value="P-loop_NTPase"/>
</dbReference>
<evidence type="ECO:0000259" key="2">
    <source>
        <dbReference type="Pfam" id="PF00437"/>
    </source>
</evidence>
<name>A0ABW4DIW4_9BACL</name>
<evidence type="ECO:0000256" key="1">
    <source>
        <dbReference type="ARBA" id="ARBA00006611"/>
    </source>
</evidence>